<sequence length="175" mass="19951">MSFKYEGIWDEACPWLPPNISAWSVSADFWENLLSKAFQLGLLELMGTLLWNIWFNRNRALHEGVCRLPSTICMMAARLVGEVESSRQRGLPRSRGGMSHVWKPPFSGMVKMNTDASFCANRNEAGLGVVYRNDMRQVLLSAIARIDHVMDPLFTEIYAMRFGLILAAEIWFSFV</sequence>
<reference evidence="1 2" key="1">
    <citation type="submission" date="2013-09" db="EMBL/GenBank/DDBJ databases">
        <title>Corchorus capsularis genome sequencing.</title>
        <authorList>
            <person name="Alam M."/>
            <person name="Haque M.S."/>
            <person name="Islam M.S."/>
            <person name="Emdad E.M."/>
            <person name="Islam M.M."/>
            <person name="Ahmed B."/>
            <person name="Halim A."/>
            <person name="Hossen Q.M.M."/>
            <person name="Hossain M.Z."/>
            <person name="Ahmed R."/>
            <person name="Khan M.M."/>
            <person name="Islam R."/>
            <person name="Rashid M.M."/>
            <person name="Khan S.A."/>
            <person name="Rahman M.S."/>
            <person name="Alam M."/>
        </authorList>
    </citation>
    <scope>NUCLEOTIDE SEQUENCE [LARGE SCALE GENOMIC DNA]</scope>
    <source>
        <strain evidence="2">cv. CVL-1</strain>
        <tissue evidence="1">Whole seedling</tissue>
    </source>
</reference>
<dbReference type="Gramene" id="OMO88482">
    <property type="protein sequence ID" value="OMO88482"/>
    <property type="gene ID" value="CCACVL1_08348"/>
</dbReference>
<dbReference type="PANTHER" id="PTHR47074:SF11">
    <property type="entry name" value="REVERSE TRANSCRIPTASE-LIKE PROTEIN"/>
    <property type="match status" value="1"/>
</dbReference>
<dbReference type="EMBL" id="AWWV01008980">
    <property type="protein sequence ID" value="OMO88482.1"/>
    <property type="molecule type" value="Genomic_DNA"/>
</dbReference>
<dbReference type="InterPro" id="IPR052929">
    <property type="entry name" value="RNase_H-like_EbsB-rel"/>
</dbReference>
<protein>
    <submittedName>
        <fullName evidence="1">Uncharacterized protein</fullName>
    </submittedName>
</protein>
<organism evidence="1 2">
    <name type="scientific">Corchorus capsularis</name>
    <name type="common">Jute</name>
    <dbReference type="NCBI Taxonomy" id="210143"/>
    <lineage>
        <taxon>Eukaryota</taxon>
        <taxon>Viridiplantae</taxon>
        <taxon>Streptophyta</taxon>
        <taxon>Embryophyta</taxon>
        <taxon>Tracheophyta</taxon>
        <taxon>Spermatophyta</taxon>
        <taxon>Magnoliopsida</taxon>
        <taxon>eudicotyledons</taxon>
        <taxon>Gunneridae</taxon>
        <taxon>Pentapetalae</taxon>
        <taxon>rosids</taxon>
        <taxon>malvids</taxon>
        <taxon>Malvales</taxon>
        <taxon>Malvaceae</taxon>
        <taxon>Grewioideae</taxon>
        <taxon>Apeibeae</taxon>
        <taxon>Corchorus</taxon>
    </lineage>
</organism>
<comment type="caution">
    <text evidence="1">The sequence shown here is derived from an EMBL/GenBank/DDBJ whole genome shotgun (WGS) entry which is preliminary data.</text>
</comment>
<name>A0A1R3J0X6_COCAP</name>
<dbReference type="Proteomes" id="UP000188268">
    <property type="component" value="Unassembled WGS sequence"/>
</dbReference>
<keyword evidence="2" id="KW-1185">Reference proteome</keyword>
<accession>A0A1R3J0X6</accession>
<evidence type="ECO:0000313" key="1">
    <source>
        <dbReference type="EMBL" id="OMO88482.1"/>
    </source>
</evidence>
<dbReference type="OrthoDB" id="1749932at2759"/>
<gene>
    <name evidence="1" type="ORF">CCACVL1_08348</name>
</gene>
<dbReference type="PANTHER" id="PTHR47074">
    <property type="entry name" value="BNAC02G40300D PROTEIN"/>
    <property type="match status" value="1"/>
</dbReference>
<evidence type="ECO:0000313" key="2">
    <source>
        <dbReference type="Proteomes" id="UP000188268"/>
    </source>
</evidence>
<proteinExistence type="predicted"/>
<dbReference type="AlphaFoldDB" id="A0A1R3J0X6"/>